<dbReference type="AlphaFoldDB" id="A0A376B866"/>
<feature type="transmembrane region" description="Helical" evidence="5">
    <location>
        <begin position="118"/>
        <end position="142"/>
    </location>
</feature>
<evidence type="ECO:0000256" key="1">
    <source>
        <dbReference type="ARBA" id="ARBA00004141"/>
    </source>
</evidence>
<sequence length="189" mass="21394">MSLYFLLIFSILVTEMVFFILLGLPLPTKYRKPLTLLIIKPFRNQTVQVTIKCIIVFVFVLFADCVSKLMTLNEELYSKKRGEGIFGETTGGGGGGAFLSSGARADIYSRKFYAQRNMYLTGITLFLSLCVTRIFGLVIELLDLKAKYRKVDPTPKNSLSKSELLEEIKTLDDKIETLKTKSLNLQQKE</sequence>
<keyword evidence="4 5" id="KW-0472">Membrane</keyword>
<accession>A0A376B866</accession>
<dbReference type="PANTHER" id="PTHR12701:SF20">
    <property type="entry name" value="ENDOPLASMIC RETICULUM TRANSMEMBRANE PROTEIN"/>
    <property type="match status" value="1"/>
</dbReference>
<keyword evidence="3 5" id="KW-1133">Transmembrane helix</keyword>
<feature type="coiled-coil region" evidence="6">
    <location>
        <begin position="161"/>
        <end position="188"/>
    </location>
</feature>
<evidence type="ECO:0000256" key="5">
    <source>
        <dbReference type="RuleBase" id="RU367026"/>
    </source>
</evidence>
<keyword evidence="2 5" id="KW-0812">Transmembrane</keyword>
<comment type="subcellular location">
    <subcellularLocation>
        <location evidence="5">Endoplasmic reticulum membrane</location>
        <topology evidence="5">Multi-pass membrane protein</topology>
    </subcellularLocation>
    <subcellularLocation>
        <location evidence="1">Membrane</location>
        <topology evidence="1">Multi-pass membrane protein</topology>
    </subcellularLocation>
</comment>
<dbReference type="PANTHER" id="PTHR12701">
    <property type="entry name" value="BCR-ASSOCIATED PROTEIN, BAP"/>
    <property type="match status" value="1"/>
</dbReference>
<dbReference type="GO" id="GO:0006888">
    <property type="term" value="P:endoplasmic reticulum to Golgi vesicle-mediated transport"/>
    <property type="evidence" value="ECO:0007669"/>
    <property type="project" value="UniProtKB-UniRule"/>
</dbReference>
<dbReference type="EMBL" id="UFAJ01000447">
    <property type="protein sequence ID" value="SSD60769.1"/>
    <property type="molecule type" value="Genomic_DNA"/>
</dbReference>
<protein>
    <recommendedName>
        <fullName evidence="5">Endoplasmic reticulum transmembrane protein</fullName>
    </recommendedName>
</protein>
<feature type="transmembrane region" description="Helical" evidence="5">
    <location>
        <begin position="6"/>
        <end position="28"/>
    </location>
</feature>
<gene>
    <name evidence="8" type="ORF">SCODWIG_02530</name>
</gene>
<dbReference type="Proteomes" id="UP000262825">
    <property type="component" value="Unassembled WGS sequence"/>
</dbReference>
<dbReference type="GO" id="GO:0006886">
    <property type="term" value="P:intracellular protein transport"/>
    <property type="evidence" value="ECO:0007669"/>
    <property type="project" value="UniProtKB-UniRule"/>
</dbReference>
<dbReference type="GO" id="GO:0005789">
    <property type="term" value="C:endoplasmic reticulum membrane"/>
    <property type="evidence" value="ECO:0007669"/>
    <property type="project" value="UniProtKB-SubCell"/>
</dbReference>
<organism evidence="8 9">
    <name type="scientific">Saccharomycodes ludwigii</name>
    <dbReference type="NCBI Taxonomy" id="36035"/>
    <lineage>
        <taxon>Eukaryota</taxon>
        <taxon>Fungi</taxon>
        <taxon>Dikarya</taxon>
        <taxon>Ascomycota</taxon>
        <taxon>Saccharomycotina</taxon>
        <taxon>Saccharomycetes</taxon>
        <taxon>Saccharomycodales</taxon>
        <taxon>Saccharomycodaceae</taxon>
        <taxon>Saccharomycodes</taxon>
    </lineage>
</organism>
<proteinExistence type="inferred from homology"/>
<evidence type="ECO:0000256" key="2">
    <source>
        <dbReference type="ARBA" id="ARBA00022692"/>
    </source>
</evidence>
<name>A0A376B866_9ASCO</name>
<comment type="similarity">
    <text evidence="5">Belongs to the BCAP29/BCAP31 family.</text>
</comment>
<keyword evidence="5" id="KW-0256">Endoplasmic reticulum</keyword>
<dbReference type="OrthoDB" id="435607at2759"/>
<dbReference type="VEuPathDB" id="FungiDB:SCODWIG_02530"/>
<evidence type="ECO:0000256" key="6">
    <source>
        <dbReference type="SAM" id="Coils"/>
    </source>
</evidence>
<keyword evidence="5" id="KW-0931">ER-Golgi transport</keyword>
<evidence type="ECO:0000256" key="4">
    <source>
        <dbReference type="ARBA" id="ARBA00023136"/>
    </source>
</evidence>
<dbReference type="GO" id="GO:0070973">
    <property type="term" value="P:protein localization to endoplasmic reticulum exit site"/>
    <property type="evidence" value="ECO:0007669"/>
    <property type="project" value="UniProtKB-UniRule"/>
</dbReference>
<dbReference type="InterPro" id="IPR008417">
    <property type="entry name" value="BAP29/BAP31"/>
</dbReference>
<keyword evidence="6" id="KW-0175">Coiled coil</keyword>
<feature type="transmembrane region" description="Helical" evidence="5">
    <location>
        <begin position="49"/>
        <end position="70"/>
    </location>
</feature>
<keyword evidence="9" id="KW-1185">Reference proteome</keyword>
<keyword evidence="5" id="KW-0653">Protein transport</keyword>
<dbReference type="InterPro" id="IPR040463">
    <property type="entry name" value="BAP29/BAP31_N"/>
</dbReference>
<keyword evidence="5" id="KW-0813">Transport</keyword>
<dbReference type="Pfam" id="PF05529">
    <property type="entry name" value="Bap31"/>
    <property type="match status" value="1"/>
</dbReference>
<evidence type="ECO:0000259" key="7">
    <source>
        <dbReference type="Pfam" id="PF05529"/>
    </source>
</evidence>
<evidence type="ECO:0000256" key="3">
    <source>
        <dbReference type="ARBA" id="ARBA00022989"/>
    </source>
</evidence>
<evidence type="ECO:0000313" key="8">
    <source>
        <dbReference type="EMBL" id="SSD60769.1"/>
    </source>
</evidence>
<comment type="function">
    <text evidence="5">May play a role in anterograde transport of membrane proteins from the endoplasmic reticulum to the Golgi.</text>
</comment>
<reference evidence="9" key="1">
    <citation type="submission" date="2018-06" db="EMBL/GenBank/DDBJ databases">
        <authorList>
            <person name="Guldener U."/>
        </authorList>
    </citation>
    <scope>NUCLEOTIDE SEQUENCE [LARGE SCALE GENOMIC DNA]</scope>
    <source>
        <strain evidence="9">UTAD17</strain>
    </source>
</reference>
<feature type="domain" description="BAP29/BAP31 transmembrane" evidence="7">
    <location>
        <begin position="1"/>
        <end position="150"/>
    </location>
</feature>
<evidence type="ECO:0000313" key="9">
    <source>
        <dbReference type="Proteomes" id="UP000262825"/>
    </source>
</evidence>